<keyword evidence="1" id="KW-0732">Signal</keyword>
<name>A0A9P4U106_9PEZI</name>
<evidence type="ECO:0000256" key="1">
    <source>
        <dbReference type="SAM" id="SignalP"/>
    </source>
</evidence>
<protein>
    <submittedName>
        <fullName evidence="2">Uncharacterized protein</fullName>
    </submittedName>
</protein>
<feature type="signal peptide" evidence="1">
    <location>
        <begin position="1"/>
        <end position="17"/>
    </location>
</feature>
<evidence type="ECO:0000313" key="3">
    <source>
        <dbReference type="Proteomes" id="UP000800235"/>
    </source>
</evidence>
<feature type="chain" id="PRO_5040347796" evidence="1">
    <location>
        <begin position="18"/>
        <end position="298"/>
    </location>
</feature>
<evidence type="ECO:0000313" key="2">
    <source>
        <dbReference type="EMBL" id="KAF2434164.1"/>
    </source>
</evidence>
<dbReference type="OrthoDB" id="3944451at2759"/>
<sequence>MFSSYFAVMVWFGSSLAAPALNPSSLADLTIDEDSLLEPRWERKGAAKPTTSPWGAVVAVGAGPRIPAATATPNPLPAAPLSSWAAAIPAAPNPQSASGGFSPAIALPVAPAPANPAAPLSSSAKKSSLSLTTAQGASYCRKYPDNISTDSSGLRILGQNSHVSVTCWTPSTISGTDPIWLKAESGCYINQKSFSGKVDVQGQLSQCGGGVGGSAGIRHWVGTLQEQYKRSDCYDCTSLDCESRNMGLGPYVDVDCSIEGIQVAGNTTWYRQADADCFYPGGVFTPTGWLGTRGDACK</sequence>
<dbReference type="AlphaFoldDB" id="A0A9P4U106"/>
<organism evidence="2 3">
    <name type="scientific">Tothia fuscella</name>
    <dbReference type="NCBI Taxonomy" id="1048955"/>
    <lineage>
        <taxon>Eukaryota</taxon>
        <taxon>Fungi</taxon>
        <taxon>Dikarya</taxon>
        <taxon>Ascomycota</taxon>
        <taxon>Pezizomycotina</taxon>
        <taxon>Dothideomycetes</taxon>
        <taxon>Pleosporomycetidae</taxon>
        <taxon>Venturiales</taxon>
        <taxon>Cylindrosympodiaceae</taxon>
        <taxon>Tothia</taxon>
    </lineage>
</organism>
<reference evidence="2" key="1">
    <citation type="journal article" date="2020" name="Stud. Mycol.">
        <title>101 Dothideomycetes genomes: a test case for predicting lifestyles and emergence of pathogens.</title>
        <authorList>
            <person name="Haridas S."/>
            <person name="Albert R."/>
            <person name="Binder M."/>
            <person name="Bloem J."/>
            <person name="Labutti K."/>
            <person name="Salamov A."/>
            <person name="Andreopoulos B."/>
            <person name="Baker S."/>
            <person name="Barry K."/>
            <person name="Bills G."/>
            <person name="Bluhm B."/>
            <person name="Cannon C."/>
            <person name="Castanera R."/>
            <person name="Culley D."/>
            <person name="Daum C."/>
            <person name="Ezra D."/>
            <person name="Gonzalez J."/>
            <person name="Henrissat B."/>
            <person name="Kuo A."/>
            <person name="Liang C."/>
            <person name="Lipzen A."/>
            <person name="Lutzoni F."/>
            <person name="Magnuson J."/>
            <person name="Mondo S."/>
            <person name="Nolan M."/>
            <person name="Ohm R."/>
            <person name="Pangilinan J."/>
            <person name="Park H.-J."/>
            <person name="Ramirez L."/>
            <person name="Alfaro M."/>
            <person name="Sun H."/>
            <person name="Tritt A."/>
            <person name="Yoshinaga Y."/>
            <person name="Zwiers L.-H."/>
            <person name="Turgeon B."/>
            <person name="Goodwin S."/>
            <person name="Spatafora J."/>
            <person name="Crous P."/>
            <person name="Grigoriev I."/>
        </authorList>
    </citation>
    <scope>NUCLEOTIDE SEQUENCE</scope>
    <source>
        <strain evidence="2">CBS 130266</strain>
    </source>
</reference>
<proteinExistence type="predicted"/>
<dbReference type="Proteomes" id="UP000800235">
    <property type="component" value="Unassembled WGS sequence"/>
</dbReference>
<dbReference type="EMBL" id="MU007017">
    <property type="protein sequence ID" value="KAF2434164.1"/>
    <property type="molecule type" value="Genomic_DNA"/>
</dbReference>
<gene>
    <name evidence="2" type="ORF">EJ08DRAFT_730868</name>
</gene>
<accession>A0A9P4U106</accession>
<comment type="caution">
    <text evidence="2">The sequence shown here is derived from an EMBL/GenBank/DDBJ whole genome shotgun (WGS) entry which is preliminary data.</text>
</comment>
<keyword evidence="3" id="KW-1185">Reference proteome</keyword>